<organism evidence="2 3">
    <name type="scientific">Daedalea quercina L-15889</name>
    <dbReference type="NCBI Taxonomy" id="1314783"/>
    <lineage>
        <taxon>Eukaryota</taxon>
        <taxon>Fungi</taxon>
        <taxon>Dikarya</taxon>
        <taxon>Basidiomycota</taxon>
        <taxon>Agaricomycotina</taxon>
        <taxon>Agaricomycetes</taxon>
        <taxon>Polyporales</taxon>
        <taxon>Fomitopsis</taxon>
    </lineage>
</organism>
<feature type="compositionally biased region" description="Polar residues" evidence="1">
    <location>
        <begin position="156"/>
        <end position="179"/>
    </location>
</feature>
<accession>A0A165MPL5</accession>
<protein>
    <submittedName>
        <fullName evidence="2">Uncharacterized protein</fullName>
    </submittedName>
</protein>
<gene>
    <name evidence="2" type="ORF">DAEQUDRAFT_730879</name>
</gene>
<evidence type="ECO:0000313" key="2">
    <source>
        <dbReference type="EMBL" id="KZT65960.1"/>
    </source>
</evidence>
<evidence type="ECO:0000256" key="1">
    <source>
        <dbReference type="SAM" id="MobiDB-lite"/>
    </source>
</evidence>
<feature type="compositionally biased region" description="Basic and acidic residues" evidence="1">
    <location>
        <begin position="218"/>
        <end position="235"/>
    </location>
</feature>
<dbReference type="OrthoDB" id="3164380at2759"/>
<name>A0A165MPL5_9APHY</name>
<dbReference type="AlphaFoldDB" id="A0A165MPL5"/>
<evidence type="ECO:0000313" key="3">
    <source>
        <dbReference type="Proteomes" id="UP000076727"/>
    </source>
</evidence>
<reference evidence="2 3" key="1">
    <citation type="journal article" date="2016" name="Mol. Biol. Evol.">
        <title>Comparative Genomics of Early-Diverging Mushroom-Forming Fungi Provides Insights into the Origins of Lignocellulose Decay Capabilities.</title>
        <authorList>
            <person name="Nagy L.G."/>
            <person name="Riley R."/>
            <person name="Tritt A."/>
            <person name="Adam C."/>
            <person name="Daum C."/>
            <person name="Floudas D."/>
            <person name="Sun H."/>
            <person name="Yadav J.S."/>
            <person name="Pangilinan J."/>
            <person name="Larsson K.H."/>
            <person name="Matsuura K."/>
            <person name="Barry K."/>
            <person name="Labutti K."/>
            <person name="Kuo R."/>
            <person name="Ohm R.A."/>
            <person name="Bhattacharya S.S."/>
            <person name="Shirouzu T."/>
            <person name="Yoshinaga Y."/>
            <person name="Martin F.M."/>
            <person name="Grigoriev I.V."/>
            <person name="Hibbett D.S."/>
        </authorList>
    </citation>
    <scope>NUCLEOTIDE SEQUENCE [LARGE SCALE GENOMIC DNA]</scope>
    <source>
        <strain evidence="2 3">L-15889</strain>
    </source>
</reference>
<dbReference type="Proteomes" id="UP000076727">
    <property type="component" value="Unassembled WGS sequence"/>
</dbReference>
<keyword evidence="3" id="KW-1185">Reference proteome</keyword>
<feature type="compositionally biased region" description="Basic and acidic residues" evidence="1">
    <location>
        <begin position="185"/>
        <end position="203"/>
    </location>
</feature>
<dbReference type="EMBL" id="KV429097">
    <property type="protein sequence ID" value="KZT65960.1"/>
    <property type="molecule type" value="Genomic_DNA"/>
</dbReference>
<feature type="region of interest" description="Disordered" evidence="1">
    <location>
        <begin position="143"/>
        <end position="294"/>
    </location>
</feature>
<proteinExistence type="predicted"/>
<sequence length="294" mass="31855">MSDSDAVSSFSSLDELIQVMYQGSSRFVVISLIDETSWKVRLGLSDSDGRWWEGRWGEKEIRKAANAASSSVERLGDALATAFAQGDMCVGNWSSRKGAEINFVLGTNTNHPAHVPLVELSAEEAASFATKVFADIAIQAQSRKSRLHPSPFETAPGNTPSAANTSTARAQASNPSNHSAGPGTSERKAQEEIKTLKAELARERSRRFSPPSSKHKRKAEDDLDRAANRESERSTGRSQPLQKERSVQESSKLYSIAKGNRSAAVPTAGRGASLANPTKKARKYQTLEFGSDDD</sequence>